<name>A0A0K2V3B4_LEPSM</name>
<proteinExistence type="predicted"/>
<feature type="non-terminal residue" evidence="1">
    <location>
        <position position="1"/>
    </location>
</feature>
<accession>A0A0K2V3B4</accession>
<evidence type="ECO:0000313" key="1">
    <source>
        <dbReference type="EMBL" id="CDW44810.1"/>
    </source>
</evidence>
<sequence length="47" mass="5394">REHKIVKCISRGNRAHAKDNSYESITKWVNFDPIGFLTDNGRMTCSP</sequence>
<protein>
    <submittedName>
        <fullName evidence="1">Uncharacterized protein</fullName>
    </submittedName>
</protein>
<organism evidence="1">
    <name type="scientific">Lepeophtheirus salmonis</name>
    <name type="common">Salmon louse</name>
    <name type="synonym">Caligus salmonis</name>
    <dbReference type="NCBI Taxonomy" id="72036"/>
    <lineage>
        <taxon>Eukaryota</taxon>
        <taxon>Metazoa</taxon>
        <taxon>Ecdysozoa</taxon>
        <taxon>Arthropoda</taxon>
        <taxon>Crustacea</taxon>
        <taxon>Multicrustacea</taxon>
        <taxon>Hexanauplia</taxon>
        <taxon>Copepoda</taxon>
        <taxon>Siphonostomatoida</taxon>
        <taxon>Caligidae</taxon>
        <taxon>Lepeophtheirus</taxon>
    </lineage>
</organism>
<dbReference type="EMBL" id="HACA01027449">
    <property type="protein sequence ID" value="CDW44810.1"/>
    <property type="molecule type" value="Transcribed_RNA"/>
</dbReference>
<dbReference type="AlphaFoldDB" id="A0A0K2V3B4"/>
<reference evidence="1" key="1">
    <citation type="submission" date="2014-05" db="EMBL/GenBank/DDBJ databases">
        <authorList>
            <person name="Chronopoulou M."/>
        </authorList>
    </citation>
    <scope>NUCLEOTIDE SEQUENCE</scope>
    <source>
        <tissue evidence="1">Whole organism</tissue>
    </source>
</reference>